<protein>
    <submittedName>
        <fullName evidence="1">Uncharacterized protein</fullName>
    </submittedName>
</protein>
<proteinExistence type="predicted"/>
<comment type="caution">
    <text evidence="1">The sequence shown here is derived from an EMBL/GenBank/DDBJ whole genome shotgun (WGS) entry which is preliminary data.</text>
</comment>
<organism evidence="1 2">
    <name type="scientific">Mycobacteroides chelonae</name>
    <name type="common">Mycobacterium chelonae</name>
    <dbReference type="NCBI Taxonomy" id="1774"/>
    <lineage>
        <taxon>Bacteria</taxon>
        <taxon>Bacillati</taxon>
        <taxon>Actinomycetota</taxon>
        <taxon>Actinomycetes</taxon>
        <taxon>Mycobacteriales</taxon>
        <taxon>Mycobacteriaceae</taxon>
        <taxon>Mycobacteroides</taxon>
    </lineage>
</organism>
<accession>A0A1S1LTW5</accession>
<sequence>MKKPIIELQPGDVIVALAHPDGRTYAMRGGPLEVAGIEHTGGQCDGAPQIKICAANRNRAARFANGATHAVLQE</sequence>
<dbReference type="AlphaFoldDB" id="A0A1S1LTW5"/>
<name>A0A1S1LTW5_MYCCH</name>
<gene>
    <name evidence="1" type="ORF">BKG82_13090</name>
</gene>
<evidence type="ECO:0000313" key="2">
    <source>
        <dbReference type="Proteomes" id="UP000180043"/>
    </source>
</evidence>
<dbReference type="RefSeq" id="WP_070947493.1">
    <property type="nucleotide sequence ID" value="NZ_MLIQ01000014.1"/>
</dbReference>
<dbReference type="Proteomes" id="UP000180043">
    <property type="component" value="Unassembled WGS sequence"/>
</dbReference>
<reference evidence="1 2" key="1">
    <citation type="submission" date="2016-10" db="EMBL/GenBank/DDBJ databases">
        <title>Evaluation of Human, Veterinary and Environmental Mycobacterium chelonae Isolates by Core Genome Phylogenomic Analysis, Targeted Gene Comparison, and Anti-microbial Susceptibility Patterns: A Tale of Mistaken Identities.</title>
        <authorList>
            <person name="Fogelson S.B."/>
            <person name="Camus A.C."/>
            <person name="Lorenz W."/>
            <person name="Vasireddy R."/>
            <person name="Vasireddy S."/>
            <person name="Smith T."/>
            <person name="Brown-Elliott B.A."/>
            <person name="Wallace R.J.Jr."/>
            <person name="Hasan N.A."/>
            <person name="Reischl U."/>
            <person name="Sanchez S."/>
        </authorList>
    </citation>
    <scope>NUCLEOTIDE SEQUENCE [LARGE SCALE GENOMIC DNA]</scope>
    <source>
        <strain evidence="1 2">15515</strain>
    </source>
</reference>
<dbReference type="EMBL" id="MLIQ01000014">
    <property type="protein sequence ID" value="OHU57118.1"/>
    <property type="molecule type" value="Genomic_DNA"/>
</dbReference>
<evidence type="ECO:0000313" key="1">
    <source>
        <dbReference type="EMBL" id="OHU57118.1"/>
    </source>
</evidence>